<gene>
    <name evidence="7" type="primary">g6881</name>
    <name evidence="7" type="ORF">VP750_LOCUS5888</name>
</gene>
<reference evidence="7 8" key="1">
    <citation type="submission" date="2024-06" db="EMBL/GenBank/DDBJ databases">
        <authorList>
            <person name="Kraege A."/>
            <person name="Thomma B."/>
        </authorList>
    </citation>
    <scope>NUCLEOTIDE SEQUENCE [LARGE SCALE GENOMIC DNA]</scope>
</reference>
<dbReference type="Pfam" id="PF03283">
    <property type="entry name" value="PAE"/>
    <property type="match status" value="1"/>
</dbReference>
<evidence type="ECO:0000256" key="3">
    <source>
        <dbReference type="ARBA" id="ARBA00005784"/>
    </source>
</evidence>
<organism evidence="7 8">
    <name type="scientific">Coccomyxa viridis</name>
    <dbReference type="NCBI Taxonomy" id="1274662"/>
    <lineage>
        <taxon>Eukaryota</taxon>
        <taxon>Viridiplantae</taxon>
        <taxon>Chlorophyta</taxon>
        <taxon>core chlorophytes</taxon>
        <taxon>Trebouxiophyceae</taxon>
        <taxon>Trebouxiophyceae incertae sedis</taxon>
        <taxon>Coccomyxaceae</taxon>
        <taxon>Coccomyxa</taxon>
    </lineage>
</organism>
<evidence type="ECO:0000313" key="8">
    <source>
        <dbReference type="Proteomes" id="UP001497392"/>
    </source>
</evidence>
<dbReference type="EC" id="3.1.1.-" evidence="5"/>
<accession>A0ABP1FWF3</accession>
<proteinExistence type="inferred from homology"/>
<feature type="region of interest" description="Disordered" evidence="6">
    <location>
        <begin position="379"/>
        <end position="405"/>
    </location>
</feature>
<evidence type="ECO:0000256" key="6">
    <source>
        <dbReference type="SAM" id="MobiDB-lite"/>
    </source>
</evidence>
<feature type="compositionally biased region" description="Polar residues" evidence="6">
    <location>
        <begin position="392"/>
        <end position="405"/>
    </location>
</feature>
<comment type="caution">
    <text evidence="7">The sequence shown here is derived from an EMBL/GenBank/DDBJ whole genome shotgun (WGS) entry which is preliminary data.</text>
</comment>
<dbReference type="EMBL" id="CAXHTA020000010">
    <property type="protein sequence ID" value="CAL5224229.1"/>
    <property type="molecule type" value="Genomic_DNA"/>
</dbReference>
<feature type="signal peptide" evidence="5">
    <location>
        <begin position="1"/>
        <end position="18"/>
    </location>
</feature>
<comment type="similarity">
    <text evidence="3 5">Belongs to the pectinacetylesterase family.</text>
</comment>
<evidence type="ECO:0000256" key="5">
    <source>
        <dbReference type="RuleBase" id="RU363114"/>
    </source>
</evidence>
<comment type="subcellular location">
    <subcellularLocation>
        <location evidence="2 5">Secreted</location>
        <location evidence="2 5">Cell wall</location>
    </subcellularLocation>
</comment>
<protein>
    <recommendedName>
        <fullName evidence="5">Pectin acetylesterase</fullName>
        <ecNumber evidence="5">3.1.1.-</ecNumber>
    </recommendedName>
</protein>
<keyword evidence="8" id="KW-1185">Reference proteome</keyword>
<keyword evidence="5" id="KW-0961">Cell wall biogenesis/degradation</keyword>
<dbReference type="InterPro" id="IPR004963">
    <property type="entry name" value="PAE/NOTUM"/>
</dbReference>
<dbReference type="Proteomes" id="UP001497392">
    <property type="component" value="Unassembled WGS sequence"/>
</dbReference>
<keyword evidence="5" id="KW-0964">Secreted</keyword>
<dbReference type="PANTHER" id="PTHR21562:SF83">
    <property type="entry name" value="PECTIN ACETYLESTERASE 4"/>
    <property type="match status" value="1"/>
</dbReference>
<comment type="function">
    <text evidence="1 5">Hydrolyzes acetyl esters in homogalacturonan regions of pectin. In type I primary cell wall, galacturonic acid residues of pectin can be acetylated at the O-2 and O-3 positions. Decreasing the degree of acetylation of pectin gels in vitro alters their physical properties.</text>
</comment>
<evidence type="ECO:0000256" key="1">
    <source>
        <dbReference type="ARBA" id="ARBA00003534"/>
    </source>
</evidence>
<keyword evidence="4 5" id="KW-0134">Cell wall</keyword>
<dbReference type="PANTHER" id="PTHR21562">
    <property type="entry name" value="NOTUM-RELATED"/>
    <property type="match status" value="1"/>
</dbReference>
<feature type="chain" id="PRO_5044994943" description="Pectin acetylesterase" evidence="5">
    <location>
        <begin position="19"/>
        <end position="502"/>
    </location>
</feature>
<evidence type="ECO:0000256" key="2">
    <source>
        <dbReference type="ARBA" id="ARBA00004191"/>
    </source>
</evidence>
<keyword evidence="5" id="KW-0732">Signal</keyword>
<evidence type="ECO:0000256" key="4">
    <source>
        <dbReference type="ARBA" id="ARBA00022512"/>
    </source>
</evidence>
<sequence>MKQIVIIVLALLPLVAIADDSQQNTTSDDVKVRPSREYMQKYEVAHLDDKAVCNDGSSGFYYHRIGSPLNSTRWVIRFLGGAWCWDQDSCQTRAKNTPYLMSTAMLPPNTSATTHVDSVPDVVIQTAGITSIEWWLNPSYHSWAHVHIWYCSSDSHLSDTAPGEESGLGEWQFRGKRIAAAVMEDLFQQHGLANATHVLLTGDSAGGVGAMNNADWIGSMLKQRALQLESYKVFVDAGWFLDIAPYASRKDGFTFQKTARALAGPLNASFDRSCMDFYGQDDSWRCFFAASCYGFLETPALFHQYLYDSANLGYDSAAWSQFNDFRRKLTASIRGRPASKWNVTSSNCTADAACLDTPAMTPASLTLAVEYAEGQSTALQSGSGFPGMSDMDMSQASPESAGKSSNISDILPASVRPPNVFAPACHLHEMIDGVLFTKSSIGDRWLVDELEDWYADRTQSVFVLDPHEGMESDALCGTTPKASMLLAAAMARYLVLEAGRGV</sequence>
<name>A0ABP1FWF3_9CHLO</name>
<evidence type="ECO:0000313" key="7">
    <source>
        <dbReference type="EMBL" id="CAL5224229.1"/>
    </source>
</evidence>
<keyword evidence="5" id="KW-0378">Hydrolase</keyword>